<sequence length="54" mass="5865">MGNPLDGLIEETEKLIKIGTQKPLNIAEYFKSTGAEIVLCLLPSGADKAVHYYA</sequence>
<reference evidence="1" key="1">
    <citation type="journal article" date="2015" name="Nature">
        <title>Complex archaea that bridge the gap between prokaryotes and eukaryotes.</title>
        <authorList>
            <person name="Spang A."/>
            <person name="Saw J.H."/>
            <person name="Jorgensen S.L."/>
            <person name="Zaremba-Niedzwiedzka K."/>
            <person name="Martijn J."/>
            <person name="Lind A.E."/>
            <person name="van Eijk R."/>
            <person name="Schleper C."/>
            <person name="Guy L."/>
            <person name="Ettema T.J."/>
        </authorList>
    </citation>
    <scope>NUCLEOTIDE SEQUENCE</scope>
</reference>
<organism evidence="1">
    <name type="scientific">marine sediment metagenome</name>
    <dbReference type="NCBI Taxonomy" id="412755"/>
    <lineage>
        <taxon>unclassified sequences</taxon>
        <taxon>metagenomes</taxon>
        <taxon>ecological metagenomes</taxon>
    </lineage>
</organism>
<dbReference type="AlphaFoldDB" id="A0A0F8XLV8"/>
<dbReference type="EMBL" id="LAZR01058363">
    <property type="protein sequence ID" value="KKK70057.1"/>
    <property type="molecule type" value="Genomic_DNA"/>
</dbReference>
<name>A0A0F8XLV8_9ZZZZ</name>
<comment type="caution">
    <text evidence="1">The sequence shown here is derived from an EMBL/GenBank/DDBJ whole genome shotgun (WGS) entry which is preliminary data.</text>
</comment>
<gene>
    <name evidence="1" type="ORF">LCGC14_2927810</name>
</gene>
<feature type="non-terminal residue" evidence="1">
    <location>
        <position position="54"/>
    </location>
</feature>
<dbReference type="Gene3D" id="3.40.50.720">
    <property type="entry name" value="NAD(P)-binding Rossmann-like Domain"/>
    <property type="match status" value="1"/>
</dbReference>
<proteinExistence type="predicted"/>
<protein>
    <submittedName>
        <fullName evidence="1">Uncharacterized protein</fullName>
    </submittedName>
</protein>
<evidence type="ECO:0000313" key="1">
    <source>
        <dbReference type="EMBL" id="KKK70057.1"/>
    </source>
</evidence>
<accession>A0A0F8XLV8</accession>